<reference evidence="3" key="1">
    <citation type="submission" date="2021-02" db="EMBL/GenBank/DDBJ databases">
        <authorList>
            <person name="Nowell W R."/>
        </authorList>
    </citation>
    <scope>NUCLEOTIDE SEQUENCE</scope>
</reference>
<feature type="coiled-coil region" evidence="1">
    <location>
        <begin position="541"/>
        <end position="568"/>
    </location>
</feature>
<dbReference type="EMBL" id="CAJNOR010000534">
    <property type="protein sequence ID" value="CAF0940917.1"/>
    <property type="molecule type" value="Genomic_DNA"/>
</dbReference>
<evidence type="ECO:0000313" key="3">
    <source>
        <dbReference type="EMBL" id="CAF0940917.1"/>
    </source>
</evidence>
<organism evidence="3 5">
    <name type="scientific">Adineta ricciae</name>
    <name type="common">Rotifer</name>
    <dbReference type="NCBI Taxonomy" id="249248"/>
    <lineage>
        <taxon>Eukaryota</taxon>
        <taxon>Metazoa</taxon>
        <taxon>Spiralia</taxon>
        <taxon>Gnathifera</taxon>
        <taxon>Rotifera</taxon>
        <taxon>Eurotatoria</taxon>
        <taxon>Bdelloidea</taxon>
        <taxon>Adinetida</taxon>
        <taxon>Adinetidae</taxon>
        <taxon>Adineta</taxon>
    </lineage>
</organism>
<feature type="region of interest" description="Disordered" evidence="2">
    <location>
        <begin position="371"/>
        <end position="396"/>
    </location>
</feature>
<keyword evidence="5" id="KW-1185">Reference proteome</keyword>
<evidence type="ECO:0000256" key="2">
    <source>
        <dbReference type="SAM" id="MobiDB-lite"/>
    </source>
</evidence>
<dbReference type="Proteomes" id="UP000663828">
    <property type="component" value="Unassembled WGS sequence"/>
</dbReference>
<evidence type="ECO:0000313" key="5">
    <source>
        <dbReference type="Proteomes" id="UP000663828"/>
    </source>
</evidence>
<keyword evidence="1" id="KW-0175">Coiled coil</keyword>
<dbReference type="AlphaFoldDB" id="A0A814CEB9"/>
<comment type="caution">
    <text evidence="3">The sequence shown here is derived from an EMBL/GenBank/DDBJ whole genome shotgun (WGS) entry which is preliminary data.</text>
</comment>
<proteinExistence type="predicted"/>
<sequence length="684" mass="80966">MMSKQVENRTEELGSMCIILHRERSFHNVDTRILKSAIQKYARRAMFSPKGLWCLIELDLFSLIEIKPNLYPKCQITEKQIQQNAVRMRSNMINRLVAMMSEDVGPCNSRLPSQIYRLYLQWIKTRRESSSRKTLLELYYFVANDKTQRIRLLSDLRTIYNLPEYLTENKNLHRKLLEKFQMTELIDVMYENQSKRKTKQQLCDLIIEHLKKKSELAFAYLSLLFQRNDQALTNQRLWPYIIQKSPFPDSTKALAFFYKTLKHKEHYLYLYHAMAFIIYEDTIRQVDQRITFPDDINVDQLYQDHFNDKTVIELDSFVFDRHTGVETSRSDFAIEGAQVTNECKELFNEKYRKMYQEFKVMIDDEEEQAKSKKKTKRKNFDEGESTTRKLTKASSTNETIDDNFDSEIIRLGYQFDVQFQSFVTDELSKLAQGQCRTSVRKKAVFISSDYVYKGPYSSSIPGDRKRFFYNLYFTRALITLEEYLKIPDQFRSIVDWCSIVKITNTNDYYLKQKALGQLSTEENDQEIVTTKIESNVKVLRRGSHINRLNELEKDKSNFQDENKQILQACLQHMYLRYLLNIGDSGTWNILVRRDEVKGICGIDFEEIRTEKEKVANDPLTMIMSKVSKQQRDLYGKYTNGIIIFKEKIDLSSELAKTLSEKFQIDVQNVNKRIEQYANCISKKN</sequence>
<protein>
    <submittedName>
        <fullName evidence="3">Uncharacterized protein</fullName>
    </submittedName>
</protein>
<dbReference type="EMBL" id="CAJNOJ010000063">
    <property type="protein sequence ID" value="CAF1004928.1"/>
    <property type="molecule type" value="Genomic_DNA"/>
</dbReference>
<accession>A0A814CEB9</accession>
<evidence type="ECO:0000256" key="1">
    <source>
        <dbReference type="SAM" id="Coils"/>
    </source>
</evidence>
<evidence type="ECO:0000313" key="4">
    <source>
        <dbReference type="EMBL" id="CAF1004928.1"/>
    </source>
</evidence>
<feature type="compositionally biased region" description="Basic and acidic residues" evidence="2">
    <location>
        <begin position="378"/>
        <end position="387"/>
    </location>
</feature>
<dbReference type="Proteomes" id="UP000663852">
    <property type="component" value="Unassembled WGS sequence"/>
</dbReference>
<gene>
    <name evidence="4" type="ORF">EDS130_LOCUS15078</name>
    <name evidence="3" type="ORF">XAT740_LOCUS10111</name>
</gene>
<name>A0A814CEB9_ADIRI</name>
<dbReference type="OrthoDB" id="10000093at2759"/>